<feature type="transmembrane region" description="Helical" evidence="2">
    <location>
        <begin position="282"/>
        <end position="301"/>
    </location>
</feature>
<dbReference type="RefSeq" id="WP_121933873.1">
    <property type="nucleotide sequence ID" value="NZ_RDOJ01000004.1"/>
</dbReference>
<evidence type="ECO:0000256" key="2">
    <source>
        <dbReference type="SAM" id="Phobius"/>
    </source>
</evidence>
<evidence type="ECO:0000313" key="3">
    <source>
        <dbReference type="EMBL" id="RLZ11565.1"/>
    </source>
</evidence>
<sequence>MSVERENSQEIDLVFLFKKFKELLLSISFSLVVFMRFIFRKKYVILGLLAVGVLFGFLLDFQQKNKFKTELVVIPNFESVDLLYTEIENFNSNLKVNSTKHEFLKDVSKVEIEAIENLGNILQERENLEIFKVLTETKEDFSEIIKQEQFEKSYKYHLIIIKTNSPKNTQKIVDYILSIINEKSYYKERSKIAIKNQEQAKVQAEKSIDQINKILENMGSGNLSAGGKDLNINNYDQLNSVIDLKAHYVKELMKINTKLIEYKRAIYPVDISYNNNLGAKKLYTQFTFILPILILLLYFIFNFLRHFYQKYYSLYLKSNV</sequence>
<dbReference type="EMBL" id="RDOJ01000004">
    <property type="protein sequence ID" value="RLZ11565.1"/>
    <property type="molecule type" value="Genomic_DNA"/>
</dbReference>
<keyword evidence="1" id="KW-0175">Coiled coil</keyword>
<keyword evidence="2" id="KW-0812">Transmembrane</keyword>
<evidence type="ECO:0000256" key="1">
    <source>
        <dbReference type="SAM" id="Coils"/>
    </source>
</evidence>
<evidence type="ECO:0000313" key="4">
    <source>
        <dbReference type="Proteomes" id="UP000275348"/>
    </source>
</evidence>
<reference evidence="3 4" key="1">
    <citation type="submission" date="2018-10" db="EMBL/GenBank/DDBJ databases">
        <authorList>
            <person name="Chen X."/>
        </authorList>
    </citation>
    <scope>NUCLEOTIDE SEQUENCE [LARGE SCALE GENOMIC DNA]</scope>
    <source>
        <strain evidence="3 4">YIM 102668</strain>
    </source>
</reference>
<comment type="caution">
    <text evidence="3">The sequence shown here is derived from an EMBL/GenBank/DDBJ whole genome shotgun (WGS) entry which is preliminary data.</text>
</comment>
<accession>A0A3L9MFI2</accession>
<dbReference type="Proteomes" id="UP000275348">
    <property type="component" value="Unassembled WGS sequence"/>
</dbReference>
<gene>
    <name evidence="3" type="ORF">EAH69_03860</name>
</gene>
<organism evidence="3 4">
    <name type="scientific">Faecalibacter macacae</name>
    <dbReference type="NCBI Taxonomy" id="1859289"/>
    <lineage>
        <taxon>Bacteria</taxon>
        <taxon>Pseudomonadati</taxon>
        <taxon>Bacteroidota</taxon>
        <taxon>Flavobacteriia</taxon>
        <taxon>Flavobacteriales</taxon>
        <taxon>Weeksellaceae</taxon>
        <taxon>Faecalibacter</taxon>
    </lineage>
</organism>
<protein>
    <submittedName>
        <fullName evidence="3">Uncharacterized protein</fullName>
    </submittedName>
</protein>
<feature type="coiled-coil region" evidence="1">
    <location>
        <begin position="187"/>
        <end position="214"/>
    </location>
</feature>
<dbReference type="AlphaFoldDB" id="A0A3L9MFI2"/>
<keyword evidence="2" id="KW-1133">Transmembrane helix</keyword>
<name>A0A3L9MFI2_9FLAO</name>
<dbReference type="OrthoDB" id="1452530at2"/>
<keyword evidence="2" id="KW-0472">Membrane</keyword>
<feature type="transmembrane region" description="Helical" evidence="2">
    <location>
        <begin position="20"/>
        <end position="38"/>
    </location>
</feature>
<feature type="transmembrane region" description="Helical" evidence="2">
    <location>
        <begin position="44"/>
        <end position="61"/>
    </location>
</feature>
<proteinExistence type="predicted"/>
<keyword evidence="4" id="KW-1185">Reference proteome</keyword>